<proteinExistence type="predicted"/>
<dbReference type="EMBL" id="CM010717">
    <property type="protein sequence ID" value="RZC54393.1"/>
    <property type="molecule type" value="Genomic_DNA"/>
</dbReference>
<protein>
    <submittedName>
        <fullName evidence="1">Uncharacterized protein</fullName>
    </submittedName>
</protein>
<gene>
    <name evidence="1" type="ORF">C5167_013258</name>
</gene>
<dbReference type="AlphaFoldDB" id="A0A4Y7IZS5"/>
<name>A0A4Y7IZS5_PAPSO</name>
<accession>A0A4Y7IZS5</accession>
<evidence type="ECO:0000313" key="1">
    <source>
        <dbReference type="EMBL" id="RZC54393.1"/>
    </source>
</evidence>
<organism evidence="1 2">
    <name type="scientific">Papaver somniferum</name>
    <name type="common">Opium poppy</name>
    <dbReference type="NCBI Taxonomy" id="3469"/>
    <lineage>
        <taxon>Eukaryota</taxon>
        <taxon>Viridiplantae</taxon>
        <taxon>Streptophyta</taxon>
        <taxon>Embryophyta</taxon>
        <taxon>Tracheophyta</taxon>
        <taxon>Spermatophyta</taxon>
        <taxon>Magnoliopsida</taxon>
        <taxon>Ranunculales</taxon>
        <taxon>Papaveraceae</taxon>
        <taxon>Papaveroideae</taxon>
        <taxon>Papaver</taxon>
    </lineage>
</organism>
<sequence>MSFKDLLECFKKEGVQVEFGEGVELQGTIGGVNEELKTIWWGDRNVVEVRKQWLWEIVEHRIVMQLSMEGIRVFLDMGKGCSITVIWRILRREGQFDWIKSRLSMNSEVVSVNLVHLKAGTPLPTVSFVISK</sequence>
<dbReference type="Proteomes" id="UP000316621">
    <property type="component" value="Chromosome 3"/>
</dbReference>
<dbReference type="Gramene" id="RZC54393">
    <property type="protein sequence ID" value="RZC54393"/>
    <property type="gene ID" value="C5167_013258"/>
</dbReference>
<keyword evidence="2" id="KW-1185">Reference proteome</keyword>
<reference evidence="1 2" key="1">
    <citation type="journal article" date="2018" name="Science">
        <title>The opium poppy genome and morphinan production.</title>
        <authorList>
            <person name="Guo L."/>
            <person name="Winzer T."/>
            <person name="Yang X."/>
            <person name="Li Y."/>
            <person name="Ning Z."/>
            <person name="He Z."/>
            <person name="Teodor R."/>
            <person name="Lu Y."/>
            <person name="Bowser T.A."/>
            <person name="Graham I.A."/>
            <person name="Ye K."/>
        </authorList>
    </citation>
    <scope>NUCLEOTIDE SEQUENCE [LARGE SCALE GENOMIC DNA]</scope>
    <source>
        <strain evidence="2">cv. HN1</strain>
        <tissue evidence="1">Leaves</tissue>
    </source>
</reference>
<evidence type="ECO:0000313" key="2">
    <source>
        <dbReference type="Proteomes" id="UP000316621"/>
    </source>
</evidence>